<proteinExistence type="inferred from homology"/>
<dbReference type="PROSITE" id="PS00167">
    <property type="entry name" value="TRP_SYNTHASE_ALPHA"/>
    <property type="match status" value="1"/>
</dbReference>
<evidence type="ECO:0000256" key="1">
    <source>
        <dbReference type="ARBA" id="ARBA00004733"/>
    </source>
</evidence>
<protein>
    <recommendedName>
        <fullName evidence="13">Tryptophan synthase</fullName>
    </recommendedName>
</protein>
<comment type="pathway">
    <text evidence="1">Amino-acid biosynthesis; L-tryptophan biosynthesis; L-tryptophan from chorismate: step 5/5.</text>
</comment>
<dbReference type="HAMAP" id="MF_00131">
    <property type="entry name" value="Trp_synth_alpha"/>
    <property type="match status" value="1"/>
</dbReference>
<dbReference type="InterPro" id="IPR013785">
    <property type="entry name" value="Aldolase_TIM"/>
</dbReference>
<comment type="similarity">
    <text evidence="8 9">Belongs to the TrpA family.</text>
</comment>
<dbReference type="SUPFAM" id="SSF51366">
    <property type="entry name" value="Ribulose-phoshate binding barrel"/>
    <property type="match status" value="1"/>
</dbReference>
<keyword evidence="4" id="KW-0822">Tryptophan biosynthesis</keyword>
<evidence type="ECO:0000256" key="8">
    <source>
        <dbReference type="ARBA" id="ARBA00060788"/>
    </source>
</evidence>
<dbReference type="AlphaFoldDB" id="A0A8J4C0P1"/>
<evidence type="ECO:0000256" key="6">
    <source>
        <dbReference type="ARBA" id="ARBA00023239"/>
    </source>
</evidence>
<evidence type="ECO:0000256" key="4">
    <source>
        <dbReference type="ARBA" id="ARBA00022822"/>
    </source>
</evidence>
<accession>A0A8J4C0P1</accession>
<dbReference type="UniPathway" id="UPA00035">
    <property type="reaction ID" value="UER00044"/>
</dbReference>
<dbReference type="InterPro" id="IPR018204">
    <property type="entry name" value="Trp_synthase_alpha_AS"/>
</dbReference>
<organism evidence="10 12">
    <name type="scientific">Volvox reticuliferus</name>
    <dbReference type="NCBI Taxonomy" id="1737510"/>
    <lineage>
        <taxon>Eukaryota</taxon>
        <taxon>Viridiplantae</taxon>
        <taxon>Chlorophyta</taxon>
        <taxon>core chlorophytes</taxon>
        <taxon>Chlorophyceae</taxon>
        <taxon>CS clade</taxon>
        <taxon>Chlamydomonadales</taxon>
        <taxon>Volvocaceae</taxon>
        <taxon>Volvox</taxon>
    </lineage>
</organism>
<reference evidence="10" key="1">
    <citation type="journal article" date="2021" name="Proc. Natl. Acad. Sci. U.S.A.">
        <title>Three genomes in the algal genus Volvox reveal the fate of a haploid sex-determining region after a transition to homothallism.</title>
        <authorList>
            <person name="Yamamoto K."/>
            <person name="Hamaji T."/>
            <person name="Kawai-Toyooka H."/>
            <person name="Matsuzaki R."/>
            <person name="Takahashi F."/>
            <person name="Nishimura Y."/>
            <person name="Kawachi M."/>
            <person name="Noguchi H."/>
            <person name="Minakuchi Y."/>
            <person name="Umen J.G."/>
            <person name="Toyoda A."/>
            <person name="Nozaki H."/>
        </authorList>
    </citation>
    <scope>NUCLEOTIDE SEQUENCE</scope>
    <source>
        <strain evidence="11">NIES-3785</strain>
        <strain evidence="10">NIES-3786</strain>
    </source>
</reference>
<dbReference type="PANTHER" id="PTHR43406">
    <property type="entry name" value="TRYPTOPHAN SYNTHASE, ALPHA CHAIN"/>
    <property type="match status" value="1"/>
</dbReference>
<dbReference type="FunFam" id="3.20.20.70:FF:000107">
    <property type="entry name" value="Tryptophan synthase alpha chain, chloroplastic"/>
    <property type="match status" value="1"/>
</dbReference>
<comment type="caution">
    <text evidence="10">The sequence shown here is derived from an EMBL/GenBank/DDBJ whole genome shotgun (WGS) entry which is preliminary data.</text>
</comment>
<comment type="subunit">
    <text evidence="2">Tetramer of two alpha and two beta chains.</text>
</comment>
<dbReference type="InterPro" id="IPR011060">
    <property type="entry name" value="RibuloseP-bd_barrel"/>
</dbReference>
<dbReference type="OrthoDB" id="10050244at2759"/>
<keyword evidence="3" id="KW-0028">Amino-acid biosynthesis</keyword>
<sequence>YTGYISSNLIINAEITPGSPFCGRPAEMIMQRYLKSTRISSVRYVGQPRRSLSVCSAALAHTKSVSGTMKELKSKGKVAFIPFICAGDPDLDTTSAALRKLDEIGADVIELGVPYSDPLADGPVIQGAATRALEKRTTLDRVIEMVRQTAPSMKAPLVMFTYYNPIMRKGLDKFCQTIKEAGASGLLVPDLPLEETIAVRMACEAAGIELVLLATPTTPPGRMNAIAQASQGFVYLVSLTGVTGMKDTIESRVEGLVHALQTFTDKSVCVGFGVSRPDQAKQIVSWGADGVICGSALVKALGEAKSPAEGLQALEALARSLRSVIP</sequence>
<feature type="non-terminal residue" evidence="10">
    <location>
        <position position="1"/>
    </location>
</feature>
<gene>
    <name evidence="10" type="ORF">Vretifemale_1567</name>
    <name evidence="11" type="ORF">Vretimale_3961</name>
</gene>
<evidence type="ECO:0000256" key="9">
    <source>
        <dbReference type="RuleBase" id="RU003662"/>
    </source>
</evidence>
<evidence type="ECO:0000313" key="11">
    <source>
        <dbReference type="EMBL" id="GIL98617.1"/>
    </source>
</evidence>
<evidence type="ECO:0000313" key="12">
    <source>
        <dbReference type="Proteomes" id="UP000747110"/>
    </source>
</evidence>
<dbReference type="InterPro" id="IPR002028">
    <property type="entry name" value="Trp_synthase_suA"/>
</dbReference>
<evidence type="ECO:0008006" key="13">
    <source>
        <dbReference type="Google" id="ProtNLM"/>
    </source>
</evidence>
<dbReference type="PANTHER" id="PTHR43406:SF1">
    <property type="entry name" value="TRYPTOPHAN SYNTHASE ALPHA CHAIN, CHLOROPLASTIC"/>
    <property type="match status" value="1"/>
</dbReference>
<dbReference type="EMBL" id="BNCP01000002">
    <property type="protein sequence ID" value="GIL70896.1"/>
    <property type="molecule type" value="Genomic_DNA"/>
</dbReference>
<dbReference type="GO" id="GO:0004834">
    <property type="term" value="F:tryptophan synthase activity"/>
    <property type="evidence" value="ECO:0007669"/>
    <property type="project" value="UniProtKB-EC"/>
</dbReference>
<dbReference type="CDD" id="cd04724">
    <property type="entry name" value="Tryptophan_synthase_alpha"/>
    <property type="match status" value="1"/>
</dbReference>
<dbReference type="EMBL" id="BNCQ01000005">
    <property type="protein sequence ID" value="GIL98617.1"/>
    <property type="molecule type" value="Genomic_DNA"/>
</dbReference>
<comment type="catalytic activity">
    <reaction evidence="7">
        <text>(1S,2R)-1-C-(indol-3-yl)glycerol 3-phosphate + L-serine = D-glyceraldehyde 3-phosphate + L-tryptophan + H2O</text>
        <dbReference type="Rhea" id="RHEA:10532"/>
        <dbReference type="ChEBI" id="CHEBI:15377"/>
        <dbReference type="ChEBI" id="CHEBI:33384"/>
        <dbReference type="ChEBI" id="CHEBI:57912"/>
        <dbReference type="ChEBI" id="CHEBI:58866"/>
        <dbReference type="ChEBI" id="CHEBI:59776"/>
        <dbReference type="EC" id="4.2.1.20"/>
    </reaction>
</comment>
<keyword evidence="5" id="KW-0057">Aromatic amino acid biosynthesis</keyword>
<keyword evidence="6" id="KW-0456">Lyase</keyword>
<dbReference type="Gene3D" id="3.20.20.70">
    <property type="entry name" value="Aldolase class I"/>
    <property type="match status" value="1"/>
</dbReference>
<dbReference type="GO" id="GO:0005829">
    <property type="term" value="C:cytosol"/>
    <property type="evidence" value="ECO:0007669"/>
    <property type="project" value="TreeGrafter"/>
</dbReference>
<evidence type="ECO:0000313" key="10">
    <source>
        <dbReference type="EMBL" id="GIL70896.1"/>
    </source>
</evidence>
<evidence type="ECO:0000256" key="7">
    <source>
        <dbReference type="ARBA" id="ARBA00049047"/>
    </source>
</evidence>
<dbReference type="Proteomes" id="UP000722791">
    <property type="component" value="Unassembled WGS sequence"/>
</dbReference>
<dbReference type="NCBIfam" id="TIGR00262">
    <property type="entry name" value="trpA"/>
    <property type="match status" value="1"/>
</dbReference>
<evidence type="ECO:0000256" key="5">
    <source>
        <dbReference type="ARBA" id="ARBA00023141"/>
    </source>
</evidence>
<dbReference type="Pfam" id="PF00290">
    <property type="entry name" value="Trp_syntA"/>
    <property type="match status" value="1"/>
</dbReference>
<keyword evidence="12" id="KW-1185">Reference proteome</keyword>
<evidence type="ECO:0000256" key="3">
    <source>
        <dbReference type="ARBA" id="ARBA00022605"/>
    </source>
</evidence>
<evidence type="ECO:0000256" key="2">
    <source>
        <dbReference type="ARBA" id="ARBA00011270"/>
    </source>
</evidence>
<name>A0A8J4C0P1_9CHLO</name>
<dbReference type="Proteomes" id="UP000747110">
    <property type="component" value="Unassembled WGS sequence"/>
</dbReference>